<keyword evidence="3" id="KW-1185">Reference proteome</keyword>
<name>A0A840AS06_9HYPH</name>
<dbReference type="RefSeq" id="WP_183399703.1">
    <property type="nucleotide sequence ID" value="NZ_JACIDS010000004.1"/>
</dbReference>
<dbReference type="Pfam" id="PF13747">
    <property type="entry name" value="DUF4164"/>
    <property type="match status" value="1"/>
</dbReference>
<evidence type="ECO:0000256" key="1">
    <source>
        <dbReference type="SAM" id="Coils"/>
    </source>
</evidence>
<dbReference type="Proteomes" id="UP000553963">
    <property type="component" value="Unassembled WGS sequence"/>
</dbReference>
<sequence>MSPASPIDRAVRRLQAALDALEGLVDERLAAEAKLGELEGELQRIGLDRSRLAQSVDAAESRAERLESANQEVSRRLVAAMETIRAVIGRGSKG</sequence>
<proteinExistence type="predicted"/>
<protein>
    <submittedName>
        <fullName evidence="2">Chromosome segregation ATPase</fullName>
    </submittedName>
</protein>
<dbReference type="AlphaFoldDB" id="A0A840AS06"/>
<evidence type="ECO:0000313" key="3">
    <source>
        <dbReference type="Proteomes" id="UP000553963"/>
    </source>
</evidence>
<organism evidence="2 3">
    <name type="scientific">Kaistia hirudinis</name>
    <dbReference type="NCBI Taxonomy" id="1293440"/>
    <lineage>
        <taxon>Bacteria</taxon>
        <taxon>Pseudomonadati</taxon>
        <taxon>Pseudomonadota</taxon>
        <taxon>Alphaproteobacteria</taxon>
        <taxon>Hyphomicrobiales</taxon>
        <taxon>Kaistiaceae</taxon>
        <taxon>Kaistia</taxon>
    </lineage>
</organism>
<gene>
    <name evidence="2" type="ORF">GGR25_003086</name>
</gene>
<evidence type="ECO:0000313" key="2">
    <source>
        <dbReference type="EMBL" id="MBB3932028.1"/>
    </source>
</evidence>
<comment type="caution">
    <text evidence="2">The sequence shown here is derived from an EMBL/GenBank/DDBJ whole genome shotgun (WGS) entry which is preliminary data.</text>
</comment>
<dbReference type="InterPro" id="IPR025310">
    <property type="entry name" value="DUF4164"/>
</dbReference>
<reference evidence="2 3" key="1">
    <citation type="submission" date="2020-08" db="EMBL/GenBank/DDBJ databases">
        <title>Genomic Encyclopedia of Type Strains, Phase IV (KMG-IV): sequencing the most valuable type-strain genomes for metagenomic binning, comparative biology and taxonomic classification.</title>
        <authorList>
            <person name="Goeker M."/>
        </authorList>
    </citation>
    <scope>NUCLEOTIDE SEQUENCE [LARGE SCALE GENOMIC DNA]</scope>
    <source>
        <strain evidence="2 3">DSM 25966</strain>
    </source>
</reference>
<feature type="coiled-coil region" evidence="1">
    <location>
        <begin position="7"/>
        <end position="83"/>
    </location>
</feature>
<dbReference type="EMBL" id="JACIDS010000004">
    <property type="protein sequence ID" value="MBB3932028.1"/>
    <property type="molecule type" value="Genomic_DNA"/>
</dbReference>
<accession>A0A840AS06</accession>
<keyword evidence="1" id="KW-0175">Coiled coil</keyword>